<feature type="domain" description="Phosphorylase b kinase regulatory subunit alpha/beta C-terminal" evidence="13">
    <location>
        <begin position="838"/>
        <end position="1072"/>
    </location>
</feature>
<name>V5E1K3_9GAMM</name>
<gene>
    <name evidence="14" type="ORF">MGMO_21c00260</name>
</gene>
<evidence type="ECO:0000313" key="14">
    <source>
        <dbReference type="EMBL" id="ESS73436.1"/>
    </source>
</evidence>
<evidence type="ECO:0000256" key="10">
    <source>
        <dbReference type="ARBA" id="ARBA00023288"/>
    </source>
</evidence>
<evidence type="ECO:0000256" key="2">
    <source>
        <dbReference type="ARBA" id="ARBA00005131"/>
    </source>
</evidence>
<keyword evidence="10" id="KW-0449">Lipoprotein</keyword>
<dbReference type="Pfam" id="PF19292">
    <property type="entry name" value="KPBB_C"/>
    <property type="match status" value="1"/>
</dbReference>
<evidence type="ECO:0000259" key="12">
    <source>
        <dbReference type="Pfam" id="PF00723"/>
    </source>
</evidence>
<evidence type="ECO:0000256" key="5">
    <source>
        <dbReference type="ARBA" id="ARBA00022553"/>
    </source>
</evidence>
<comment type="subcellular location">
    <subcellularLocation>
        <location evidence="1">Cell membrane</location>
        <topology evidence="1">Lipid-anchor</topology>
        <orientation evidence="1">Cytoplasmic side</orientation>
    </subcellularLocation>
</comment>
<comment type="similarity">
    <text evidence="3">Belongs to the phosphorylase b kinase regulatory chain family.</text>
</comment>
<protein>
    <submittedName>
        <fullName evidence="14">Phosphorylase kinase alphabeta</fullName>
    </submittedName>
</protein>
<dbReference type="GO" id="GO:0016301">
    <property type="term" value="F:kinase activity"/>
    <property type="evidence" value="ECO:0007669"/>
    <property type="project" value="UniProtKB-KW"/>
</dbReference>
<dbReference type="PANTHER" id="PTHR10749">
    <property type="entry name" value="PHOSPHORYLASE B KINASE REGULATORY SUBUNIT"/>
    <property type="match status" value="1"/>
</dbReference>
<keyword evidence="4" id="KW-1003">Cell membrane</keyword>
<organism evidence="14 15">
    <name type="scientific">Methyloglobulus morosus KoM1</name>
    <dbReference type="NCBI Taxonomy" id="1116472"/>
    <lineage>
        <taxon>Bacteria</taxon>
        <taxon>Pseudomonadati</taxon>
        <taxon>Pseudomonadota</taxon>
        <taxon>Gammaproteobacteria</taxon>
        <taxon>Methylococcales</taxon>
        <taxon>Methylococcaceae</taxon>
        <taxon>Methyloglobulus</taxon>
    </lineage>
</organism>
<dbReference type="InterPro" id="IPR011613">
    <property type="entry name" value="GH15-like"/>
</dbReference>
<keyword evidence="11" id="KW-0636">Prenylation</keyword>
<evidence type="ECO:0000259" key="13">
    <source>
        <dbReference type="Pfam" id="PF19292"/>
    </source>
</evidence>
<dbReference type="SUPFAM" id="SSF48208">
    <property type="entry name" value="Six-hairpin glycosidases"/>
    <property type="match status" value="1"/>
</dbReference>
<dbReference type="PATRIC" id="fig|1116472.3.peg.730"/>
<dbReference type="GO" id="GO:0005516">
    <property type="term" value="F:calmodulin binding"/>
    <property type="evidence" value="ECO:0007669"/>
    <property type="project" value="UniProtKB-KW"/>
</dbReference>
<comment type="caution">
    <text evidence="14">The sequence shown here is derived from an EMBL/GenBank/DDBJ whole genome shotgun (WGS) entry which is preliminary data.</text>
</comment>
<evidence type="ECO:0000256" key="1">
    <source>
        <dbReference type="ARBA" id="ARBA00004342"/>
    </source>
</evidence>
<reference evidence="14 15" key="1">
    <citation type="journal article" date="2013" name="Genome Announc.">
        <title>Draft Genome Sequence of the Methanotrophic Gammaproteobacterium Methyloglobulus morosus DSM 22980 Strain KoM1.</title>
        <authorList>
            <person name="Poehlein A."/>
            <person name="Deutzmann J.S."/>
            <person name="Daniel R."/>
            <person name="Simeonova D.D."/>
        </authorList>
    </citation>
    <scope>NUCLEOTIDE SEQUENCE [LARGE SCALE GENOMIC DNA]</scope>
    <source>
        <strain evidence="14 15">KoM1</strain>
    </source>
</reference>
<comment type="pathway">
    <text evidence="2">Glycan biosynthesis; glycogen metabolism.</text>
</comment>
<dbReference type="RefSeq" id="WP_023493618.1">
    <property type="nucleotide sequence ID" value="NZ_AYLO01000021.1"/>
</dbReference>
<dbReference type="Pfam" id="PF00723">
    <property type="entry name" value="Glyco_hydro_15"/>
    <property type="match status" value="1"/>
</dbReference>
<keyword evidence="14" id="KW-0808">Transferase</keyword>
<dbReference type="GO" id="GO:0005964">
    <property type="term" value="C:phosphorylase kinase complex"/>
    <property type="evidence" value="ECO:0007669"/>
    <property type="project" value="TreeGrafter"/>
</dbReference>
<proteinExistence type="inferred from homology"/>
<keyword evidence="5" id="KW-0597">Phosphoprotein</keyword>
<sequence length="1086" mass="123584">MKLNDPHDRLEAYYQQVQDIILSKQNWISGLLPASTAVNTHGNYTDAWVRDNVYSILAAWGLAIAYRHSGENQGRSYYLEQSVVKLMRGLLTAMMRQAAKVEKFKQSQNPHDALHAKYDTRNGDIVVGDHEWGHLQLDATSLFLLMTAQMTASGLRIVFSIDEVNFVQNLVHYISRTYRTPDYGIWERGNKINHGIAELNASSIGMAKAALEALSGFNLFGKEGGQASVIHVISDDVARTRITLESLLPRESISKETDSALLSITGFPAFAVDNPGIRKNTESVIREKLEGRYGCKRFLLDGHQTALEDGCRLHYDPHELKQFKDIECEWPLFFAYLLLNSLFTGNAKAARDYRNKLEALLVEHNGQLLLPELYTVPNEMIAAEKANPHSQQRMPNENIPLVWAQSLFILGSLIQEGLLGLDDIDPLGRYKPINQKSHKLQIALLAQDDSVQEQLLTEGVDTQQLAEIVPIQVREAVELAEAYTHVGRNDRMSLTGRPLRQLRSLSTSQLYILSGARLVFLPQCLSQKGFYLAMDNRLLIERLRSEFSYIYKHWNKANNPLFVMSIRHNMLTSQNKGILIDFIKELHSGEMKGIPVQLGLLTEFIETASFEKIDYLHDFQFSVASWEEPERPFLQILPSDSNPPTPIDTMLLTEWELSADHVLIQQLKTNPNLYAQLEILTFLNNRHGLAYDTGLTAIDGSIGHVSSLLEEIYARAGDQHTWFIVRRCASLLGKYDINLEQAATDILVRQHALSVGLVYSGKSTLTRPVDSWEILHLIKTYTSKDGNEQIMIQELILYLGMLIKSNPQLFSDIHTIRVGQILQLIIAKQKRESTKGDLHYTNDQAFNEIMSLSPYELSKKVHQTIVDYSNSEIKTGFLEKLNYVGDFLGLNKAIFAKAAMPTDFERFENWYQWREMRGSIGKENDSFFAHVWDLLHRCKGVVIGDRLNSKRRLDSEIVLAHMTAGEQSFKLHVNHLLNKIQLPVHRQLTVEVLTVIATVFHDNPTLRIDDTLSTDSLIEHAAKIASQKWHRNAQKNDEQDEESVWHYFYHLPPHKVANCYVEALTHLLDNTPQDFQQTETADDLGR</sequence>
<evidence type="ECO:0000256" key="9">
    <source>
        <dbReference type="ARBA" id="ARBA00023277"/>
    </source>
</evidence>
<dbReference type="PANTHER" id="PTHR10749:SF7">
    <property type="entry name" value="PHOSPHORYLASE B KINASE REGULATORY SUBUNIT ALPHA-RELATED"/>
    <property type="match status" value="1"/>
</dbReference>
<dbReference type="STRING" id="1116472.MGMO_21c00260"/>
<dbReference type="GO" id="GO:0005977">
    <property type="term" value="P:glycogen metabolic process"/>
    <property type="evidence" value="ECO:0007669"/>
    <property type="project" value="UniProtKB-UniPathway"/>
</dbReference>
<accession>V5E1K3</accession>
<dbReference type="Proteomes" id="UP000017842">
    <property type="component" value="Unassembled WGS sequence"/>
</dbReference>
<keyword evidence="8" id="KW-0472">Membrane</keyword>
<dbReference type="FunFam" id="1.50.10.10:FF:000004">
    <property type="entry name" value="Phosphorylase b kinase regulatory subunit"/>
    <property type="match status" value="1"/>
</dbReference>
<dbReference type="GO" id="GO:0005886">
    <property type="term" value="C:plasma membrane"/>
    <property type="evidence" value="ECO:0007669"/>
    <property type="project" value="UniProtKB-SubCell"/>
</dbReference>
<keyword evidence="9" id="KW-0119">Carbohydrate metabolism</keyword>
<evidence type="ECO:0000256" key="4">
    <source>
        <dbReference type="ARBA" id="ARBA00022475"/>
    </source>
</evidence>
<dbReference type="InterPro" id="IPR012341">
    <property type="entry name" value="6hp_glycosidase-like_sf"/>
</dbReference>
<dbReference type="InterPro" id="IPR045583">
    <property type="entry name" value="KPBA/B_C"/>
</dbReference>
<evidence type="ECO:0000256" key="3">
    <source>
        <dbReference type="ARBA" id="ARBA00007128"/>
    </source>
</evidence>
<dbReference type="InterPro" id="IPR008734">
    <property type="entry name" value="PHK_A/B_su"/>
</dbReference>
<keyword evidence="15" id="KW-1185">Reference proteome</keyword>
<dbReference type="eggNOG" id="COG3387">
    <property type="taxonomic scope" value="Bacteria"/>
</dbReference>
<dbReference type="UniPathway" id="UPA00163"/>
<dbReference type="AlphaFoldDB" id="V5E1K3"/>
<keyword evidence="7" id="KW-0112">Calmodulin-binding</keyword>
<dbReference type="OrthoDB" id="6091662at2"/>
<evidence type="ECO:0000256" key="7">
    <source>
        <dbReference type="ARBA" id="ARBA00022860"/>
    </source>
</evidence>
<evidence type="ECO:0000256" key="6">
    <source>
        <dbReference type="ARBA" id="ARBA00022600"/>
    </source>
</evidence>
<dbReference type="EMBL" id="AYLO01000021">
    <property type="protein sequence ID" value="ESS73436.1"/>
    <property type="molecule type" value="Genomic_DNA"/>
</dbReference>
<evidence type="ECO:0000256" key="11">
    <source>
        <dbReference type="ARBA" id="ARBA00023289"/>
    </source>
</evidence>
<keyword evidence="14" id="KW-0418">Kinase</keyword>
<dbReference type="Gene3D" id="1.50.10.10">
    <property type="match status" value="1"/>
</dbReference>
<dbReference type="InterPro" id="IPR008928">
    <property type="entry name" value="6-hairpin_glycosidase_sf"/>
</dbReference>
<evidence type="ECO:0000256" key="8">
    <source>
        <dbReference type="ARBA" id="ARBA00023136"/>
    </source>
</evidence>
<evidence type="ECO:0000313" key="15">
    <source>
        <dbReference type="Proteomes" id="UP000017842"/>
    </source>
</evidence>
<feature type="domain" description="GH15-like" evidence="12">
    <location>
        <begin position="9"/>
        <end position="819"/>
    </location>
</feature>
<keyword evidence="6" id="KW-0321">Glycogen metabolism</keyword>